<dbReference type="AlphaFoldDB" id="A0A1R3TKN4"/>
<reference evidence="3" key="1">
    <citation type="submission" date="2016-10" db="EMBL/GenBank/DDBJ databases">
        <authorList>
            <person name="Wibberg D."/>
        </authorList>
    </citation>
    <scope>NUCLEOTIDE SEQUENCE [LARGE SCALE GENOMIC DNA]</scope>
</reference>
<proteinExistence type="predicted"/>
<evidence type="ECO:0000313" key="2">
    <source>
        <dbReference type="EMBL" id="SCX17037.1"/>
    </source>
</evidence>
<feature type="compositionally biased region" description="Polar residues" evidence="1">
    <location>
        <begin position="216"/>
        <end position="225"/>
    </location>
</feature>
<dbReference type="Proteomes" id="UP000187891">
    <property type="component" value="Unassembled WGS sequence"/>
</dbReference>
<evidence type="ECO:0000256" key="1">
    <source>
        <dbReference type="SAM" id="MobiDB-lite"/>
    </source>
</evidence>
<dbReference type="EMBL" id="FMUE01000003">
    <property type="protein sequence ID" value="SCX17037.1"/>
    <property type="molecule type" value="Genomic_DNA"/>
</dbReference>
<evidence type="ECO:0000313" key="3">
    <source>
        <dbReference type="Proteomes" id="UP000187891"/>
    </source>
</evidence>
<sequence>MRAAGRLDGLGGRVSMSMTQSFRMYGTIAGAVTVGLALSACTSPTYGTGKTSAEQLVDDLGSATSITGNQDKRNLKYNPRPGLVVPAQARADQLTQPQQSLANRETNPQWPETPEEARERLRQEADANKDNPHYRSPLLAGNGTNGQMTESQKWEAFRKAKADAQGGTVVNSNQRKFLTDPPVEYRNLPQDQLADLGEPEAKKEKERKKNAAMANTGKSWWNPFQ</sequence>
<name>A0A1R3TKN4_9HYPH</name>
<protein>
    <submittedName>
        <fullName evidence="2">Uncharacterized protein</fullName>
    </submittedName>
</protein>
<accession>A0A1R3TKN4</accession>
<gene>
    <name evidence="2" type="ORF">DSM25559_1541</name>
</gene>
<feature type="compositionally biased region" description="Basic and acidic residues" evidence="1">
    <location>
        <begin position="199"/>
        <end position="209"/>
    </location>
</feature>
<feature type="compositionally biased region" description="Basic and acidic residues" evidence="1">
    <location>
        <begin position="115"/>
        <end position="133"/>
    </location>
</feature>
<feature type="region of interest" description="Disordered" evidence="1">
    <location>
        <begin position="91"/>
        <end position="225"/>
    </location>
</feature>
<feature type="compositionally biased region" description="Polar residues" evidence="1">
    <location>
        <begin position="93"/>
        <end position="110"/>
    </location>
</feature>
<organism evidence="2 3">
    <name type="scientific">Agrobacterium rosae</name>
    <dbReference type="NCBI Taxonomy" id="1972867"/>
    <lineage>
        <taxon>Bacteria</taxon>
        <taxon>Pseudomonadati</taxon>
        <taxon>Pseudomonadota</taxon>
        <taxon>Alphaproteobacteria</taxon>
        <taxon>Hyphomicrobiales</taxon>
        <taxon>Rhizobiaceae</taxon>
        <taxon>Rhizobium/Agrobacterium group</taxon>
        <taxon>Agrobacterium</taxon>
    </lineage>
</organism>
<feature type="compositionally biased region" description="Basic and acidic residues" evidence="1">
    <location>
        <begin position="152"/>
        <end position="162"/>
    </location>
</feature>